<feature type="compositionally biased region" description="Low complexity" evidence="1">
    <location>
        <begin position="408"/>
        <end position="429"/>
    </location>
</feature>
<feature type="domain" description="DUF7514" evidence="2">
    <location>
        <begin position="12"/>
        <end position="169"/>
    </location>
</feature>
<feature type="compositionally biased region" description="Basic and acidic residues" evidence="1">
    <location>
        <begin position="307"/>
        <end position="338"/>
    </location>
</feature>
<keyword evidence="4" id="KW-1185">Reference proteome</keyword>
<evidence type="ECO:0000313" key="3">
    <source>
        <dbReference type="EMBL" id="RJE25341.1"/>
    </source>
</evidence>
<dbReference type="PANTHER" id="PTHR39611">
    <property type="entry name" value="HYDROXYPROLINE-RICH GLYCOPROTEIN DZ-HRGP-RELATED"/>
    <property type="match status" value="1"/>
</dbReference>
<dbReference type="PANTHER" id="PTHR39611:SF2">
    <property type="entry name" value="HYDROXYPROLINE-RICH GLYCOPROTEIN DZ-HRGP"/>
    <property type="match status" value="1"/>
</dbReference>
<sequence length="467" mass="54017">MCAQNLGENYWGTLINPDKSPAPLLEQLCLGIAQLIGTFDDTCGTSDLTPNRLATFYQKVGGNYDTLFLKTKAPALSFIYQSLGCFHCLLPSNNAFEPPCIPALLPHGFVRWQTIQILLDPDEHSQYLQNAVESWDIVNSDGSKFPKTIPRDAFPSEPDAEMVQWHEEVSRRLEYDYWKRNTPRPSPSFGIHYNYVNPNDGYFSRAHYRPAPYVDQDSPRRRHRRRDSTEYPSRVQSVYFPRPERHRPGFASPRAPSPPSWSERPKSKKGKRFTFKNPFSFGTDSDASSEDSASSAKDRKRYGRRNLGVEESHVRRHSHDAYSRKPRRDISPDYRHSYRDFPRHTRRHEFDMRAYSKPYGDEPRPANVRYHQIPVTTEVPIHPHMRYMKGTGNYISRRDSEDRRRSIHSGSSGRSSGSGSDRSRSYSIGHGSRTAKWANPIHNPTRCVPVCMPEDSLYEPRQPMYER</sequence>
<evidence type="ECO:0000313" key="4">
    <source>
        <dbReference type="Proteomes" id="UP000266188"/>
    </source>
</evidence>
<proteinExistence type="predicted"/>
<evidence type="ECO:0000259" key="2">
    <source>
        <dbReference type="Pfam" id="PF24355"/>
    </source>
</evidence>
<dbReference type="OrthoDB" id="5420895at2759"/>
<gene>
    <name evidence="3" type="ORF">PHISCL_02304</name>
</gene>
<feature type="compositionally biased region" description="Low complexity" evidence="1">
    <location>
        <begin position="284"/>
        <end position="295"/>
    </location>
</feature>
<feature type="region of interest" description="Disordered" evidence="1">
    <location>
        <begin position="392"/>
        <end position="440"/>
    </location>
</feature>
<dbReference type="EMBL" id="MVGC01000050">
    <property type="protein sequence ID" value="RJE25341.1"/>
    <property type="molecule type" value="Genomic_DNA"/>
</dbReference>
<feature type="region of interest" description="Disordered" evidence="1">
    <location>
        <begin position="210"/>
        <end position="338"/>
    </location>
</feature>
<accession>A0A3A3A7K7</accession>
<dbReference type="Pfam" id="PF24355">
    <property type="entry name" value="DUF7514"/>
    <property type="match status" value="1"/>
</dbReference>
<dbReference type="Proteomes" id="UP000266188">
    <property type="component" value="Unassembled WGS sequence"/>
</dbReference>
<dbReference type="AlphaFoldDB" id="A0A3A3A7K7"/>
<organism evidence="3 4">
    <name type="scientific">Aspergillus sclerotialis</name>
    <dbReference type="NCBI Taxonomy" id="2070753"/>
    <lineage>
        <taxon>Eukaryota</taxon>
        <taxon>Fungi</taxon>
        <taxon>Dikarya</taxon>
        <taxon>Ascomycota</taxon>
        <taxon>Pezizomycotina</taxon>
        <taxon>Eurotiomycetes</taxon>
        <taxon>Eurotiomycetidae</taxon>
        <taxon>Eurotiales</taxon>
        <taxon>Aspergillaceae</taxon>
        <taxon>Aspergillus</taxon>
        <taxon>Aspergillus subgen. Polypaecilum</taxon>
    </lineage>
</organism>
<protein>
    <recommendedName>
        <fullName evidence="2">DUF7514 domain-containing protein</fullName>
    </recommendedName>
</protein>
<dbReference type="STRING" id="2070753.A0A3A3A7K7"/>
<reference evidence="4" key="1">
    <citation type="submission" date="2017-02" db="EMBL/GenBank/DDBJ databases">
        <authorList>
            <person name="Tafer H."/>
            <person name="Lopandic K."/>
        </authorList>
    </citation>
    <scope>NUCLEOTIDE SEQUENCE [LARGE SCALE GENOMIC DNA]</scope>
    <source>
        <strain evidence="4">CBS 366.77</strain>
    </source>
</reference>
<evidence type="ECO:0000256" key="1">
    <source>
        <dbReference type="SAM" id="MobiDB-lite"/>
    </source>
</evidence>
<comment type="caution">
    <text evidence="3">The sequence shown here is derived from an EMBL/GenBank/DDBJ whole genome shotgun (WGS) entry which is preliminary data.</text>
</comment>
<dbReference type="InterPro" id="IPR055936">
    <property type="entry name" value="DUF7514"/>
</dbReference>
<name>A0A3A3A7K7_9EURO</name>